<feature type="transmembrane region" description="Helical" evidence="12">
    <location>
        <begin position="249"/>
        <end position="270"/>
    </location>
</feature>
<reference evidence="16" key="1">
    <citation type="journal article" date="2018" name="Nat. Genet.">
        <title>Extensive intraspecific gene order and gene structural variations between Mo17 and other maize genomes.</title>
        <authorList>
            <person name="Sun S."/>
            <person name="Zhou Y."/>
            <person name="Chen J."/>
            <person name="Shi J."/>
            <person name="Zhao H."/>
            <person name="Zhao H."/>
            <person name="Song W."/>
            <person name="Zhang M."/>
            <person name="Cui Y."/>
            <person name="Dong X."/>
            <person name="Liu H."/>
            <person name="Ma X."/>
            <person name="Jiao Y."/>
            <person name="Wang B."/>
            <person name="Wei X."/>
            <person name="Stein J.C."/>
            <person name="Glaubitz J.C."/>
            <person name="Lu F."/>
            <person name="Yu G."/>
            <person name="Liang C."/>
            <person name="Fengler K."/>
            <person name="Li B."/>
            <person name="Rafalski A."/>
            <person name="Schnable P.S."/>
            <person name="Ware D.H."/>
            <person name="Buckler E.S."/>
            <person name="Lai J."/>
        </authorList>
    </citation>
    <scope>NUCLEOTIDE SEQUENCE [LARGE SCALE GENOMIC DNA]</scope>
    <source>
        <tissue evidence="16">Seedling</tissue>
    </source>
</reference>
<evidence type="ECO:0000256" key="4">
    <source>
        <dbReference type="ARBA" id="ARBA00022723"/>
    </source>
</evidence>
<evidence type="ECO:0000259" key="15">
    <source>
        <dbReference type="PROSITE" id="PS50939"/>
    </source>
</evidence>
<dbReference type="PROSITE" id="PS50836">
    <property type="entry name" value="DOMON"/>
    <property type="match status" value="1"/>
</dbReference>
<gene>
    <name evidence="16" type="primary">At5g47530_1</name>
    <name evidence="16" type="ORF">Zm00014a_018241</name>
</gene>
<dbReference type="PROSITE" id="PS50939">
    <property type="entry name" value="CYTOCHROME_B561"/>
    <property type="match status" value="1"/>
</dbReference>
<dbReference type="InterPro" id="IPR005018">
    <property type="entry name" value="DOMON_domain"/>
</dbReference>
<keyword evidence="2 10" id="KW-0813">Transport</keyword>
<dbReference type="FunFam" id="1.20.120.1770:FF:000007">
    <property type="entry name" value="Cytochrome b561 and DOMON domain-containing protein"/>
    <property type="match status" value="1"/>
</dbReference>
<dbReference type="Pfam" id="PF03188">
    <property type="entry name" value="Cytochrom_B561"/>
    <property type="match status" value="1"/>
</dbReference>
<feature type="domain" description="DOMON" evidence="14">
    <location>
        <begin position="52"/>
        <end position="173"/>
    </location>
</feature>
<dbReference type="GO" id="GO:0046872">
    <property type="term" value="F:metal ion binding"/>
    <property type="evidence" value="ECO:0007669"/>
    <property type="project" value="UniProtKB-KW"/>
</dbReference>
<evidence type="ECO:0000256" key="6">
    <source>
        <dbReference type="ARBA" id="ARBA00022982"/>
    </source>
</evidence>
<dbReference type="CDD" id="cd08760">
    <property type="entry name" value="Cyt_b561_FRRS1_like"/>
    <property type="match status" value="1"/>
</dbReference>
<proteinExistence type="predicted"/>
<keyword evidence="7 12" id="KW-1133">Transmembrane helix</keyword>
<evidence type="ECO:0000256" key="10">
    <source>
        <dbReference type="PIRNR" id="PIRNR037471"/>
    </source>
</evidence>
<dbReference type="CDD" id="cd09629">
    <property type="entry name" value="DOMON_CIL1_like"/>
    <property type="match status" value="1"/>
</dbReference>
<dbReference type="Gene3D" id="1.20.120.1770">
    <property type="match status" value="1"/>
</dbReference>
<feature type="binding site" description="axial binding residue" evidence="11">
    <location>
        <position position="218"/>
    </location>
    <ligand>
        <name>heme b</name>
        <dbReference type="ChEBI" id="CHEBI:60344"/>
        <label>1</label>
    </ligand>
    <ligandPart>
        <name>Fe</name>
        <dbReference type="ChEBI" id="CHEBI:18248"/>
    </ligandPart>
</feature>
<feature type="binding site" description="axial binding residue" evidence="11">
    <location>
        <position position="254"/>
    </location>
    <ligand>
        <name>heme b</name>
        <dbReference type="ChEBI" id="CHEBI:60344"/>
        <label>1</label>
    </ligand>
    <ligandPart>
        <name>Fe</name>
        <dbReference type="ChEBI" id="CHEBI:18248"/>
    </ligandPart>
</feature>
<dbReference type="Proteomes" id="UP000251960">
    <property type="component" value="Chromosome 4"/>
</dbReference>
<feature type="transmembrane region" description="Helical" evidence="12">
    <location>
        <begin position="319"/>
        <end position="343"/>
    </location>
</feature>
<feature type="transmembrane region" description="Helical" evidence="12">
    <location>
        <begin position="355"/>
        <end position="378"/>
    </location>
</feature>
<dbReference type="InterPro" id="IPR045265">
    <property type="entry name" value="AIR12_DOMON"/>
</dbReference>
<dbReference type="Pfam" id="PF04526">
    <property type="entry name" value="DUF568"/>
    <property type="match status" value="1"/>
</dbReference>
<evidence type="ECO:0000256" key="3">
    <source>
        <dbReference type="ARBA" id="ARBA00022692"/>
    </source>
</evidence>
<organism evidence="16">
    <name type="scientific">Zea mays</name>
    <name type="common">Maize</name>
    <dbReference type="NCBI Taxonomy" id="4577"/>
    <lineage>
        <taxon>Eukaryota</taxon>
        <taxon>Viridiplantae</taxon>
        <taxon>Streptophyta</taxon>
        <taxon>Embryophyta</taxon>
        <taxon>Tracheophyta</taxon>
        <taxon>Spermatophyta</taxon>
        <taxon>Magnoliopsida</taxon>
        <taxon>Liliopsida</taxon>
        <taxon>Poales</taxon>
        <taxon>Poaceae</taxon>
        <taxon>PACMAD clade</taxon>
        <taxon>Panicoideae</taxon>
        <taxon>Andropogonodae</taxon>
        <taxon>Andropogoneae</taxon>
        <taxon>Tripsacinae</taxon>
        <taxon>Zea</taxon>
    </lineage>
</organism>
<dbReference type="OrthoDB" id="2419613at2759"/>
<keyword evidence="5 13" id="KW-0732">Signal</keyword>
<dbReference type="GO" id="GO:0016020">
    <property type="term" value="C:membrane"/>
    <property type="evidence" value="ECO:0007669"/>
    <property type="project" value="UniProtKB-SubCell"/>
</dbReference>
<evidence type="ECO:0000256" key="1">
    <source>
        <dbReference type="ARBA" id="ARBA00004141"/>
    </source>
</evidence>
<dbReference type="PANTHER" id="PTHR23130:SF144">
    <property type="entry name" value="CYTOCHROME B561 AND DOMON DOMAIN-CONTAINING PROTEIN"/>
    <property type="match status" value="1"/>
</dbReference>
<dbReference type="AlphaFoldDB" id="A0A8J8YA25"/>
<accession>A0A8J8YA25</accession>
<keyword evidence="4 11" id="KW-0479">Metal-binding</keyword>
<keyword evidence="3 12" id="KW-0812">Transmembrane</keyword>
<feature type="transmembrane region" description="Helical" evidence="12">
    <location>
        <begin position="290"/>
        <end position="307"/>
    </location>
</feature>
<evidence type="ECO:0000256" key="2">
    <source>
        <dbReference type="ARBA" id="ARBA00022448"/>
    </source>
</evidence>
<dbReference type="SMART" id="SM00665">
    <property type="entry name" value="B561"/>
    <property type="match status" value="1"/>
</dbReference>
<dbReference type="PIRSF" id="PIRSF037471">
    <property type="entry name" value="UCP037471"/>
    <property type="match status" value="1"/>
</dbReference>
<feature type="signal peptide" evidence="13">
    <location>
        <begin position="1"/>
        <end position="17"/>
    </location>
</feature>
<dbReference type="InterPro" id="IPR017214">
    <property type="entry name" value="UCP037471"/>
</dbReference>
<keyword evidence="6 10" id="KW-0249">Electron transport</keyword>
<keyword evidence="11" id="KW-0408">Iron</keyword>
<dbReference type="InterPro" id="IPR006593">
    <property type="entry name" value="Cyt_b561/ferric_Rdtase_TM"/>
</dbReference>
<comment type="function">
    <text evidence="9">May act as a catecholamine-responsive trans-membrane electron transporter.</text>
</comment>
<evidence type="ECO:0000313" key="16">
    <source>
        <dbReference type="EMBL" id="PWZ26294.1"/>
    </source>
</evidence>
<feature type="domain" description="Cytochrome b561" evidence="15">
    <location>
        <begin position="178"/>
        <end position="378"/>
    </location>
</feature>
<dbReference type="KEGG" id="zma:103653190"/>
<feature type="binding site" description="axial binding residue" evidence="11">
    <location>
        <position position="287"/>
    </location>
    <ligand>
        <name>heme b</name>
        <dbReference type="ChEBI" id="CHEBI:60344"/>
        <label>1</label>
    </ligand>
    <ligandPart>
        <name>Fe</name>
        <dbReference type="ChEBI" id="CHEBI:18248"/>
    </ligandPart>
</feature>
<dbReference type="PANTHER" id="PTHR23130">
    <property type="entry name" value="CYTOCHROME B561 AND DOMON DOMAIN-CONTAINING PROTEIN"/>
    <property type="match status" value="1"/>
</dbReference>
<evidence type="ECO:0000256" key="12">
    <source>
        <dbReference type="SAM" id="Phobius"/>
    </source>
</evidence>
<dbReference type="OMA" id="FTHNQVY"/>
<evidence type="ECO:0000256" key="13">
    <source>
        <dbReference type="SAM" id="SignalP"/>
    </source>
</evidence>
<evidence type="ECO:0000256" key="9">
    <source>
        <dbReference type="ARBA" id="ARBA00053871"/>
    </source>
</evidence>
<sequence length="397" mass="41347">MSFPRLLLAVLAATVAAAYAPARAAGAGAGACAAEKLSSNRVFQTCADLPRLGASLHWSYDAAASSLSVAFLAAPPSAGGWVAWGLNPKGQSMDGTQALVAVPSGGGGGGGAYEVQTYSISGTSLGSPGAPLAYPTSDLAAELGGDGRVRIFGTLKLPNGTGGAEVNQVWQVGPYSGGIQIHEMKGDNMNAKGTLNLLTGATAAASGGGSILRKKNTHGILNAVSWGLLLPMGATFARYLKTFRSADPAWFYLHVACQLAGYGVGVSGWATGIHLGNLSKGITYSLHRNIGITVFALGTLQVFALFLRPKKEHKYRVYWNAYHHSVGYTVIVLGVVNVFKGMAILDVERRWRTGYVAAVSVLAAVAVALEAVTWGVVLRRRKQEEKTSNAGRLPLSM</sequence>
<evidence type="ECO:0000256" key="8">
    <source>
        <dbReference type="ARBA" id="ARBA00023136"/>
    </source>
</evidence>
<feature type="transmembrane region" description="Helical" evidence="12">
    <location>
        <begin position="219"/>
        <end position="237"/>
    </location>
</feature>
<evidence type="ECO:0000259" key="14">
    <source>
        <dbReference type="PROSITE" id="PS50836"/>
    </source>
</evidence>
<feature type="chain" id="PRO_5035154520" description="Cytochrome b561 and DOMON domain-containing protein" evidence="13">
    <location>
        <begin position="18"/>
        <end position="397"/>
    </location>
</feature>
<evidence type="ECO:0000256" key="11">
    <source>
        <dbReference type="PIRSR" id="PIRSR037471-1"/>
    </source>
</evidence>
<comment type="subcellular location">
    <subcellularLocation>
        <location evidence="1">Membrane</location>
        <topology evidence="1">Multi-pass membrane protein</topology>
    </subcellularLocation>
</comment>
<evidence type="ECO:0000256" key="7">
    <source>
        <dbReference type="ARBA" id="ARBA00022989"/>
    </source>
</evidence>
<dbReference type="EMBL" id="NCVQ01000005">
    <property type="protein sequence ID" value="PWZ26294.1"/>
    <property type="molecule type" value="Genomic_DNA"/>
</dbReference>
<name>A0A8J8YA25_MAIZE</name>
<keyword evidence="8 10" id="KW-0472">Membrane</keyword>
<comment type="caution">
    <text evidence="16">The sequence shown here is derived from an EMBL/GenBank/DDBJ whole genome shotgun (WGS) entry which is preliminary data.</text>
</comment>
<comment type="cofactor">
    <cofactor evidence="10">
        <name>heme b</name>
        <dbReference type="ChEBI" id="CHEBI:60344"/>
    </cofactor>
    <text evidence="10">Binds 2 heme b groups non-covalently.</text>
</comment>
<evidence type="ECO:0000256" key="5">
    <source>
        <dbReference type="ARBA" id="ARBA00022729"/>
    </source>
</evidence>
<protein>
    <recommendedName>
        <fullName evidence="10">Cytochrome b561 and DOMON domain-containing protein</fullName>
    </recommendedName>
</protein>
<feature type="binding site" description="axial binding residue" evidence="11">
    <location>
        <position position="323"/>
    </location>
    <ligand>
        <name>heme b</name>
        <dbReference type="ChEBI" id="CHEBI:60344"/>
        <label>1</label>
    </ligand>
    <ligandPart>
        <name>Fe</name>
        <dbReference type="ChEBI" id="CHEBI:18248"/>
    </ligandPart>
</feature>